<dbReference type="Gene3D" id="2.40.160.20">
    <property type="match status" value="1"/>
</dbReference>
<keyword evidence="1" id="KW-0732">Signal</keyword>
<feature type="signal peptide" evidence="1">
    <location>
        <begin position="1"/>
        <end position="17"/>
    </location>
</feature>
<evidence type="ECO:0000313" key="3">
    <source>
        <dbReference type="EMBL" id="TBU57822.1"/>
    </source>
</evidence>
<dbReference type="Proteomes" id="UP000292957">
    <property type="component" value="Unassembled WGS sequence"/>
</dbReference>
<sequence length="166" mass="17794">MHLISLVISILVSAIVARTSQSLEPTLNLEVIFMSKTTLGSALNTTSPFGTRMHAPLTGGNLTDPKTGEVVATLLQTTDNGIFSDSGIFFPSAVLPYVWTVDGHLASMTVHGVGALNGLTYNYVHVETDSPTYSWMNSNFFVFKAMVTMDPPEITSALYGVTNTTS</sequence>
<evidence type="ECO:0000313" key="4">
    <source>
        <dbReference type="Proteomes" id="UP000292082"/>
    </source>
</evidence>
<evidence type="ECO:0000313" key="2">
    <source>
        <dbReference type="EMBL" id="TBU29189.1"/>
    </source>
</evidence>
<dbReference type="OrthoDB" id="2749676at2759"/>
<dbReference type="EMBL" id="ML143415">
    <property type="protein sequence ID" value="TBU29189.1"/>
    <property type="molecule type" value="Genomic_DNA"/>
</dbReference>
<organism evidence="3 4">
    <name type="scientific">Dichomitus squalens</name>
    <dbReference type="NCBI Taxonomy" id="114155"/>
    <lineage>
        <taxon>Eukaryota</taxon>
        <taxon>Fungi</taxon>
        <taxon>Dikarya</taxon>
        <taxon>Basidiomycota</taxon>
        <taxon>Agaricomycotina</taxon>
        <taxon>Agaricomycetes</taxon>
        <taxon>Polyporales</taxon>
        <taxon>Polyporaceae</taxon>
        <taxon>Dichomitus</taxon>
    </lineage>
</organism>
<accession>A0A4Q9PTJ8</accession>
<dbReference type="Proteomes" id="UP000292082">
    <property type="component" value="Unassembled WGS sequence"/>
</dbReference>
<dbReference type="EMBL" id="ML145132">
    <property type="protein sequence ID" value="TBU57822.1"/>
    <property type="molecule type" value="Genomic_DNA"/>
</dbReference>
<gene>
    <name evidence="3" type="ORF">BD310DRAFT_513948</name>
    <name evidence="2" type="ORF">BD311DRAFT_788026</name>
</gene>
<name>A0A4Q9PTJ8_9APHY</name>
<keyword evidence="4" id="KW-1185">Reference proteome</keyword>
<dbReference type="AlphaFoldDB" id="A0A4Q9PTJ8"/>
<proteinExistence type="predicted"/>
<evidence type="ECO:0000256" key="1">
    <source>
        <dbReference type="SAM" id="SignalP"/>
    </source>
</evidence>
<feature type="chain" id="PRO_5040597644" evidence="1">
    <location>
        <begin position="18"/>
        <end position="166"/>
    </location>
</feature>
<reference evidence="3 4" key="1">
    <citation type="submission" date="2019-01" db="EMBL/GenBank/DDBJ databases">
        <title>Draft genome sequences of three monokaryotic isolates of the white-rot basidiomycete fungus Dichomitus squalens.</title>
        <authorList>
            <consortium name="DOE Joint Genome Institute"/>
            <person name="Lopez S.C."/>
            <person name="Andreopoulos B."/>
            <person name="Pangilinan J."/>
            <person name="Lipzen A."/>
            <person name="Riley R."/>
            <person name="Ahrendt S."/>
            <person name="Ng V."/>
            <person name="Barry K."/>
            <person name="Daum C."/>
            <person name="Grigoriev I.V."/>
            <person name="Hilden K.S."/>
            <person name="Makela M.R."/>
            <person name="de Vries R.P."/>
        </authorList>
    </citation>
    <scope>NUCLEOTIDE SEQUENCE [LARGE SCALE GENOMIC DNA]</scope>
    <source>
        <strain evidence="3 4">CBS 464.89</strain>
        <strain evidence="2">OM18370.1</strain>
    </source>
</reference>
<protein>
    <submittedName>
        <fullName evidence="3">Uncharacterized protein</fullName>
    </submittedName>
</protein>